<protein>
    <recommendedName>
        <fullName evidence="5">Putative pyruvate, phosphate dikinase regulatory protein</fullName>
        <shortName evidence="5">PPDK regulatory protein</shortName>
        <ecNumber evidence="5">2.7.11.32</ecNumber>
        <ecNumber evidence="5">2.7.4.27</ecNumber>
    </recommendedName>
</protein>
<feature type="binding site" evidence="5">
    <location>
        <begin position="227"/>
        <end position="234"/>
    </location>
    <ligand>
        <name>ADP</name>
        <dbReference type="ChEBI" id="CHEBI:456216"/>
    </ligand>
</feature>
<evidence type="ECO:0000313" key="7">
    <source>
        <dbReference type="Proteomes" id="UP000246635"/>
    </source>
</evidence>
<proteinExistence type="inferred from homology"/>
<dbReference type="AlphaFoldDB" id="A0A2V2YND5"/>
<keyword evidence="2 5" id="KW-0808">Transferase</keyword>
<dbReference type="Proteomes" id="UP000246635">
    <property type="component" value="Unassembled WGS sequence"/>
</dbReference>
<keyword evidence="7" id="KW-1185">Reference proteome</keyword>
<evidence type="ECO:0000256" key="5">
    <source>
        <dbReference type="HAMAP-Rule" id="MF_00921"/>
    </source>
</evidence>
<dbReference type="InterPro" id="IPR005177">
    <property type="entry name" value="Kinase-pyrophosphorylase"/>
</dbReference>
<dbReference type="HAMAP" id="MF_00921">
    <property type="entry name" value="PDRP"/>
    <property type="match status" value="1"/>
</dbReference>
<evidence type="ECO:0000256" key="2">
    <source>
        <dbReference type="ARBA" id="ARBA00022679"/>
    </source>
</evidence>
<dbReference type="EMBL" id="QGTQ01000027">
    <property type="protein sequence ID" value="PWV95422.1"/>
    <property type="molecule type" value="Genomic_DNA"/>
</dbReference>
<dbReference type="PANTHER" id="PTHR31756">
    <property type="entry name" value="PYRUVATE, PHOSPHATE DIKINASE REGULATORY PROTEIN 1, CHLOROPLASTIC"/>
    <property type="match status" value="1"/>
</dbReference>
<reference evidence="6 7" key="1">
    <citation type="submission" date="2018-05" db="EMBL/GenBank/DDBJ databases">
        <title>Genomic Encyclopedia of Type Strains, Phase III (KMG-III): the genomes of soil and plant-associated and newly described type strains.</title>
        <authorList>
            <person name="Whitman W."/>
        </authorList>
    </citation>
    <scope>NUCLEOTIDE SEQUENCE [LARGE SCALE GENOMIC DNA]</scope>
    <source>
        <strain evidence="6 7">CECT 5696</strain>
    </source>
</reference>
<evidence type="ECO:0000313" key="6">
    <source>
        <dbReference type="EMBL" id="PWV95422.1"/>
    </source>
</evidence>
<dbReference type="PANTHER" id="PTHR31756:SF3">
    <property type="entry name" value="PYRUVATE, PHOSPHATE DIKINASE REGULATORY PROTEIN 1, CHLOROPLASTIC"/>
    <property type="match status" value="1"/>
</dbReference>
<organism evidence="6 7">
    <name type="scientific">Paenibacillus cellulosilyticus</name>
    <dbReference type="NCBI Taxonomy" id="375489"/>
    <lineage>
        <taxon>Bacteria</taxon>
        <taxon>Bacillati</taxon>
        <taxon>Bacillota</taxon>
        <taxon>Bacilli</taxon>
        <taxon>Bacillales</taxon>
        <taxon>Paenibacillaceae</taxon>
        <taxon>Paenibacillus</taxon>
    </lineage>
</organism>
<evidence type="ECO:0000256" key="4">
    <source>
        <dbReference type="ARBA" id="ARBA00022777"/>
    </source>
</evidence>
<dbReference type="InterPro" id="IPR026565">
    <property type="entry name" value="PPDK_reg"/>
</dbReference>
<keyword evidence="1 5" id="KW-0723">Serine/threonine-protein kinase</keyword>
<dbReference type="GO" id="GO:0004674">
    <property type="term" value="F:protein serine/threonine kinase activity"/>
    <property type="evidence" value="ECO:0007669"/>
    <property type="project" value="UniProtKB-UniRule"/>
</dbReference>
<dbReference type="EC" id="2.7.4.27" evidence="5"/>
<keyword evidence="4 5" id="KW-0418">Kinase</keyword>
<dbReference type="Pfam" id="PF03618">
    <property type="entry name" value="Kinase-PPPase"/>
    <property type="match status" value="1"/>
</dbReference>
<accession>A0A2V2YND5</accession>
<gene>
    <name evidence="6" type="ORF">DFQ01_12725</name>
</gene>
<comment type="caution">
    <text evidence="6">The sequence shown here is derived from an EMBL/GenBank/DDBJ whole genome shotgun (WGS) entry which is preliminary data.</text>
</comment>
<name>A0A2V2YND5_9BACL</name>
<dbReference type="NCBIfam" id="NF003742">
    <property type="entry name" value="PRK05339.1"/>
    <property type="match status" value="1"/>
</dbReference>
<dbReference type="GO" id="GO:0016776">
    <property type="term" value="F:phosphotransferase activity, phosphate group as acceptor"/>
    <property type="evidence" value="ECO:0007669"/>
    <property type="project" value="UniProtKB-UniRule"/>
</dbReference>
<comment type="catalytic activity">
    <reaction evidence="5">
        <text>N(tele)-phospho-L-histidyl/O-phospho-L-threonyl-[pyruvate, phosphate dikinase] + phosphate + H(+) = N(tele)-phospho-L-histidyl/L-threonyl-[pyruvate, phosphate dikinase] + diphosphate</text>
        <dbReference type="Rhea" id="RHEA:43696"/>
        <dbReference type="Rhea" id="RHEA-COMP:10650"/>
        <dbReference type="Rhea" id="RHEA-COMP:10651"/>
        <dbReference type="ChEBI" id="CHEBI:15378"/>
        <dbReference type="ChEBI" id="CHEBI:30013"/>
        <dbReference type="ChEBI" id="CHEBI:33019"/>
        <dbReference type="ChEBI" id="CHEBI:43474"/>
        <dbReference type="ChEBI" id="CHEBI:61977"/>
        <dbReference type="ChEBI" id="CHEBI:83586"/>
        <dbReference type="EC" id="2.7.4.27"/>
    </reaction>
</comment>
<keyword evidence="3 5" id="KW-0547">Nucleotide-binding</keyword>
<dbReference type="EC" id="2.7.11.32" evidence="5"/>
<comment type="function">
    <text evidence="5">Bifunctional serine/threonine kinase and phosphorylase involved in the regulation of the pyruvate, phosphate dikinase (PPDK) by catalyzing its phosphorylation/dephosphorylation.</text>
</comment>
<evidence type="ECO:0000256" key="3">
    <source>
        <dbReference type="ARBA" id="ARBA00022741"/>
    </source>
</evidence>
<dbReference type="GO" id="GO:0005524">
    <property type="term" value="F:ATP binding"/>
    <property type="evidence" value="ECO:0007669"/>
    <property type="project" value="InterPro"/>
</dbReference>
<sequence length="346" mass="38291">MRRSWSEGVELFRRNEVFAFVSGLLPFLILSNQNNRETTAIEGTFHTGAGVRARTHALIGTSTNLPPSLMPNAKELGMEQNLIVYVVSDSAGETGEFVVRAAAAQFHPIHADIRRAPFIQDVSALERVVQRAKQTGGIILFTLVIPELREALIQLGRTQGVECIDLLGPLVASLERQTGKSARQEPGLNHVLDADYFRKVDAVEFAVKYDDARDTTGVLKADIVLVGVSRTSKTPLSMYLAHKKYKVANVPLVPELKPPNELFEIRKDKIIGLTIGVPYLNIIRKERLKALGLPDSAAYAATSRIEQELAYAESIMKKLDCTIIDVSFRAVEETASLIMERIRLQS</sequence>
<comment type="catalytic activity">
    <reaction evidence="5">
        <text>N(tele)-phospho-L-histidyl/L-threonyl-[pyruvate, phosphate dikinase] + ADP = N(tele)-phospho-L-histidyl/O-phospho-L-threonyl-[pyruvate, phosphate dikinase] + AMP + H(+)</text>
        <dbReference type="Rhea" id="RHEA:43692"/>
        <dbReference type="Rhea" id="RHEA-COMP:10650"/>
        <dbReference type="Rhea" id="RHEA-COMP:10651"/>
        <dbReference type="ChEBI" id="CHEBI:15378"/>
        <dbReference type="ChEBI" id="CHEBI:30013"/>
        <dbReference type="ChEBI" id="CHEBI:61977"/>
        <dbReference type="ChEBI" id="CHEBI:83586"/>
        <dbReference type="ChEBI" id="CHEBI:456215"/>
        <dbReference type="ChEBI" id="CHEBI:456216"/>
        <dbReference type="EC" id="2.7.11.32"/>
    </reaction>
</comment>
<evidence type="ECO:0000256" key="1">
    <source>
        <dbReference type="ARBA" id="ARBA00022527"/>
    </source>
</evidence>
<comment type="similarity">
    <text evidence="5">Belongs to the pyruvate, phosphate/water dikinase regulatory protein family. PDRP subfamily.</text>
</comment>
<dbReference type="GO" id="GO:0043531">
    <property type="term" value="F:ADP binding"/>
    <property type="evidence" value="ECO:0007669"/>
    <property type="project" value="UniProtKB-UniRule"/>
</dbReference>